<dbReference type="Pfam" id="PF12627">
    <property type="entry name" value="PolyA_pol_RNAbd"/>
    <property type="match status" value="1"/>
</dbReference>
<keyword evidence="8" id="KW-0694">RNA-binding</keyword>
<dbReference type="GO" id="GO:0000166">
    <property type="term" value="F:nucleotide binding"/>
    <property type="evidence" value="ECO:0007669"/>
    <property type="project" value="UniProtKB-KW"/>
</dbReference>
<comment type="cofactor">
    <cofactor evidence="1">
        <name>Mg(2+)</name>
        <dbReference type="ChEBI" id="CHEBI:18420"/>
    </cofactor>
</comment>
<comment type="caution">
    <text evidence="11">The sequence shown here is derived from an EMBL/GenBank/DDBJ whole genome shotgun (WGS) entry which is preliminary data.</text>
</comment>
<evidence type="ECO:0000313" key="12">
    <source>
        <dbReference type="Proteomes" id="UP000306912"/>
    </source>
</evidence>
<keyword evidence="6" id="KW-0547">Nucleotide-binding</keyword>
<dbReference type="OrthoDB" id="9805698at2"/>
<dbReference type="GO" id="GO:0016779">
    <property type="term" value="F:nucleotidyltransferase activity"/>
    <property type="evidence" value="ECO:0007669"/>
    <property type="project" value="UniProtKB-KW"/>
</dbReference>
<evidence type="ECO:0000259" key="10">
    <source>
        <dbReference type="Pfam" id="PF12627"/>
    </source>
</evidence>
<dbReference type="EMBL" id="VBWP01000004">
    <property type="protein sequence ID" value="TLG74169.1"/>
    <property type="molecule type" value="Genomic_DNA"/>
</dbReference>
<dbReference type="AlphaFoldDB" id="A0A5R8QC68"/>
<keyword evidence="3" id="KW-0819">tRNA processing</keyword>
<keyword evidence="5" id="KW-0479">Metal-binding</keyword>
<dbReference type="Proteomes" id="UP000306912">
    <property type="component" value="Unassembled WGS sequence"/>
</dbReference>
<dbReference type="Gene3D" id="1.10.3090.10">
    <property type="entry name" value="cca-adding enzyme, domain 2"/>
    <property type="match status" value="1"/>
</dbReference>
<dbReference type="SUPFAM" id="SSF81301">
    <property type="entry name" value="Nucleotidyltransferase"/>
    <property type="match status" value="1"/>
</dbReference>
<evidence type="ECO:0000256" key="3">
    <source>
        <dbReference type="ARBA" id="ARBA00022694"/>
    </source>
</evidence>
<keyword evidence="12" id="KW-1185">Reference proteome</keyword>
<dbReference type="GO" id="GO:0000049">
    <property type="term" value="F:tRNA binding"/>
    <property type="evidence" value="ECO:0007669"/>
    <property type="project" value="TreeGrafter"/>
</dbReference>
<feature type="domain" description="Poly A polymerase head" evidence="9">
    <location>
        <begin position="23"/>
        <end position="147"/>
    </location>
</feature>
<dbReference type="InterPro" id="IPR002646">
    <property type="entry name" value="PolA_pol_head_dom"/>
</dbReference>
<dbReference type="InterPro" id="IPR050264">
    <property type="entry name" value="Bact_CCA-adding_enz_type3_sf"/>
</dbReference>
<evidence type="ECO:0000256" key="6">
    <source>
        <dbReference type="ARBA" id="ARBA00022741"/>
    </source>
</evidence>
<name>A0A5R8QC68_9FIRM</name>
<evidence type="ECO:0000256" key="7">
    <source>
        <dbReference type="ARBA" id="ARBA00022842"/>
    </source>
</evidence>
<reference evidence="11 12" key="1">
    <citation type="submission" date="2019-05" db="EMBL/GenBank/DDBJ databases">
        <title>Culicoidintestinum kansasii gen. nov., sp. nov. from the gastrointestinal tract of the biting midge, Culicoides sonorensis.</title>
        <authorList>
            <person name="Neupane S."/>
            <person name="Ghosh A."/>
            <person name="Gunther S."/>
            <person name="Martin K."/>
            <person name="Zurek L."/>
        </authorList>
    </citation>
    <scope>NUCLEOTIDE SEQUENCE [LARGE SCALE GENOMIC DNA]</scope>
    <source>
        <strain evidence="11 12">CS-1</strain>
    </source>
</reference>
<dbReference type="FunCoup" id="A0A5R8QC68">
    <property type="interactions" value="49"/>
</dbReference>
<feature type="domain" description="tRNA nucleotidyltransferase/poly(A) polymerase RNA and SrmB- binding" evidence="10">
    <location>
        <begin position="175"/>
        <end position="233"/>
    </location>
</feature>
<dbReference type="Gene3D" id="3.30.460.10">
    <property type="entry name" value="Beta Polymerase, domain 2"/>
    <property type="match status" value="1"/>
</dbReference>
<sequence length="401" mass="45613">MQLKIPESIQLVIDNFEANDFEIYLVGGCVRDLLLGTQPQDFDMTTNALPQDVVRLAEKFAWQATVTGEKYGTVTVIVADLAIEITTYRIDSKNGDGRRPEEVVFTADIVDDLARRDFTINACAYTPARGLVDPFGGQEDLAAGIIRTVGEPELRFNEDYLRMLRAVRFATRLHFIIEPVMLMAIKKLAPKVAVLSYERLRKELGEIIQAEHCLYGLKLLETTGLWQQIFPQTMITDIDLQRLPFFPKNEDWRWLALAWLLCPTASDIDIFLAPIALSENRKHWIKRMYNSLQQADVAMNVVALKRALAPLAINEREDFVQFMRLAIEPVAYFAEVEHIFSKREPLRIEELAIGGHDLLALGLQGAAIGETLNQLLDYVYQLPEKNTRASLIKFCQEELKV</sequence>
<gene>
    <name evidence="11" type="ORF">FEZ08_05530</name>
</gene>
<evidence type="ECO:0000256" key="4">
    <source>
        <dbReference type="ARBA" id="ARBA00022695"/>
    </source>
</evidence>
<evidence type="ECO:0000256" key="8">
    <source>
        <dbReference type="RuleBase" id="RU003953"/>
    </source>
</evidence>
<dbReference type="CDD" id="cd05398">
    <property type="entry name" value="NT_ClassII-CCAase"/>
    <property type="match status" value="1"/>
</dbReference>
<dbReference type="SUPFAM" id="SSF81891">
    <property type="entry name" value="Poly A polymerase C-terminal region-like"/>
    <property type="match status" value="1"/>
</dbReference>
<dbReference type="InParanoid" id="A0A5R8QC68"/>
<dbReference type="InterPro" id="IPR043519">
    <property type="entry name" value="NT_sf"/>
</dbReference>
<organism evidence="11 12">
    <name type="scientific">Culicoidibacter larvae</name>
    <dbReference type="NCBI Taxonomy" id="2579976"/>
    <lineage>
        <taxon>Bacteria</taxon>
        <taxon>Bacillati</taxon>
        <taxon>Bacillota</taxon>
        <taxon>Culicoidibacteria</taxon>
        <taxon>Culicoidibacterales</taxon>
        <taxon>Culicoidibacteraceae</taxon>
        <taxon>Culicoidibacter</taxon>
    </lineage>
</organism>
<evidence type="ECO:0000256" key="1">
    <source>
        <dbReference type="ARBA" id="ARBA00001946"/>
    </source>
</evidence>
<dbReference type="PANTHER" id="PTHR46173">
    <property type="entry name" value="CCA TRNA NUCLEOTIDYLTRANSFERASE 1, MITOCHONDRIAL"/>
    <property type="match status" value="1"/>
</dbReference>
<keyword evidence="4" id="KW-0548">Nucleotidyltransferase</keyword>
<dbReference type="Pfam" id="PF01743">
    <property type="entry name" value="PolyA_pol"/>
    <property type="match status" value="1"/>
</dbReference>
<keyword evidence="7" id="KW-0460">Magnesium</keyword>
<dbReference type="RefSeq" id="WP_138190721.1">
    <property type="nucleotide sequence ID" value="NZ_VBWP01000004.1"/>
</dbReference>
<evidence type="ECO:0000259" key="9">
    <source>
        <dbReference type="Pfam" id="PF01743"/>
    </source>
</evidence>
<proteinExistence type="inferred from homology"/>
<protein>
    <submittedName>
        <fullName evidence="11">CCA tRNA nucleotidyltransferase</fullName>
    </submittedName>
</protein>
<comment type="similarity">
    <text evidence="8">Belongs to the tRNA nucleotidyltransferase/poly(A) polymerase family.</text>
</comment>
<dbReference type="PANTHER" id="PTHR46173:SF1">
    <property type="entry name" value="CCA TRNA NUCLEOTIDYLTRANSFERASE 1, MITOCHONDRIAL"/>
    <property type="match status" value="1"/>
</dbReference>
<evidence type="ECO:0000313" key="11">
    <source>
        <dbReference type="EMBL" id="TLG74169.1"/>
    </source>
</evidence>
<accession>A0A5R8QC68</accession>
<dbReference type="GO" id="GO:0008033">
    <property type="term" value="P:tRNA processing"/>
    <property type="evidence" value="ECO:0007669"/>
    <property type="project" value="UniProtKB-KW"/>
</dbReference>
<dbReference type="GO" id="GO:0046872">
    <property type="term" value="F:metal ion binding"/>
    <property type="evidence" value="ECO:0007669"/>
    <property type="project" value="UniProtKB-KW"/>
</dbReference>
<keyword evidence="2 8" id="KW-0808">Transferase</keyword>
<evidence type="ECO:0000256" key="2">
    <source>
        <dbReference type="ARBA" id="ARBA00022679"/>
    </source>
</evidence>
<dbReference type="InterPro" id="IPR032828">
    <property type="entry name" value="PolyA_RNA-bd"/>
</dbReference>
<evidence type="ECO:0000256" key="5">
    <source>
        <dbReference type="ARBA" id="ARBA00022723"/>
    </source>
</evidence>